<dbReference type="Proteomes" id="UP000828390">
    <property type="component" value="Unassembled WGS sequence"/>
</dbReference>
<comment type="caution">
    <text evidence="1">The sequence shown here is derived from an EMBL/GenBank/DDBJ whole genome shotgun (WGS) entry which is preliminary data.</text>
</comment>
<evidence type="ECO:0000313" key="2">
    <source>
        <dbReference type="Proteomes" id="UP000828390"/>
    </source>
</evidence>
<evidence type="ECO:0000313" key="1">
    <source>
        <dbReference type="EMBL" id="KAH3897109.1"/>
    </source>
</evidence>
<reference evidence="1" key="1">
    <citation type="journal article" date="2019" name="bioRxiv">
        <title>The Genome of the Zebra Mussel, Dreissena polymorpha: A Resource for Invasive Species Research.</title>
        <authorList>
            <person name="McCartney M.A."/>
            <person name="Auch B."/>
            <person name="Kono T."/>
            <person name="Mallez S."/>
            <person name="Zhang Y."/>
            <person name="Obille A."/>
            <person name="Becker A."/>
            <person name="Abrahante J.E."/>
            <person name="Garbe J."/>
            <person name="Badalamenti J.P."/>
            <person name="Herman A."/>
            <person name="Mangelson H."/>
            <person name="Liachko I."/>
            <person name="Sullivan S."/>
            <person name="Sone E.D."/>
            <person name="Koren S."/>
            <person name="Silverstein K.A.T."/>
            <person name="Beckman K.B."/>
            <person name="Gohl D.M."/>
        </authorList>
    </citation>
    <scope>NUCLEOTIDE SEQUENCE</scope>
    <source>
        <strain evidence="1">Duluth1</strain>
        <tissue evidence="1">Whole animal</tissue>
    </source>
</reference>
<protein>
    <submittedName>
        <fullName evidence="1">Uncharacterized protein</fullName>
    </submittedName>
</protein>
<sequence length="58" mass="6582">MCVFKFRSDATEIRVGTLAIKKIEWTIDAKSLPKQKSSKDSKAAIYKSLPEAKIIKRL</sequence>
<reference evidence="1" key="2">
    <citation type="submission" date="2020-11" db="EMBL/GenBank/DDBJ databases">
        <authorList>
            <person name="McCartney M.A."/>
            <person name="Auch B."/>
            <person name="Kono T."/>
            <person name="Mallez S."/>
            <person name="Becker A."/>
            <person name="Gohl D.M."/>
            <person name="Silverstein K.A.T."/>
            <person name="Koren S."/>
            <person name="Bechman K.B."/>
            <person name="Herman A."/>
            <person name="Abrahante J.E."/>
            <person name="Garbe J."/>
        </authorList>
    </citation>
    <scope>NUCLEOTIDE SEQUENCE</scope>
    <source>
        <strain evidence="1">Duluth1</strain>
        <tissue evidence="1">Whole animal</tissue>
    </source>
</reference>
<dbReference type="AlphaFoldDB" id="A0A9D4NNV6"/>
<name>A0A9D4NNV6_DREPO</name>
<organism evidence="1 2">
    <name type="scientific">Dreissena polymorpha</name>
    <name type="common">Zebra mussel</name>
    <name type="synonym">Mytilus polymorpha</name>
    <dbReference type="NCBI Taxonomy" id="45954"/>
    <lineage>
        <taxon>Eukaryota</taxon>
        <taxon>Metazoa</taxon>
        <taxon>Spiralia</taxon>
        <taxon>Lophotrochozoa</taxon>
        <taxon>Mollusca</taxon>
        <taxon>Bivalvia</taxon>
        <taxon>Autobranchia</taxon>
        <taxon>Heteroconchia</taxon>
        <taxon>Euheterodonta</taxon>
        <taxon>Imparidentia</taxon>
        <taxon>Neoheterodontei</taxon>
        <taxon>Myida</taxon>
        <taxon>Dreissenoidea</taxon>
        <taxon>Dreissenidae</taxon>
        <taxon>Dreissena</taxon>
    </lineage>
</organism>
<dbReference type="EMBL" id="JAIWYP010000001">
    <property type="protein sequence ID" value="KAH3897109.1"/>
    <property type="molecule type" value="Genomic_DNA"/>
</dbReference>
<keyword evidence="2" id="KW-1185">Reference proteome</keyword>
<gene>
    <name evidence="1" type="ORF">DPMN_021294</name>
</gene>
<proteinExistence type="predicted"/>
<accession>A0A9D4NNV6</accession>